<evidence type="ECO:0000256" key="2">
    <source>
        <dbReference type="ARBA" id="ARBA00023002"/>
    </source>
</evidence>
<dbReference type="PANTHER" id="PTHR42760">
    <property type="entry name" value="SHORT-CHAIN DEHYDROGENASES/REDUCTASES FAMILY MEMBER"/>
    <property type="match status" value="1"/>
</dbReference>
<dbReference type="InterPro" id="IPR057326">
    <property type="entry name" value="KR_dom"/>
</dbReference>
<dbReference type="FunFam" id="3.40.50.720:FF:000084">
    <property type="entry name" value="Short-chain dehydrogenase reductase"/>
    <property type="match status" value="1"/>
</dbReference>
<dbReference type="EMBL" id="FNHM01000001">
    <property type="protein sequence ID" value="SDL92770.1"/>
    <property type="molecule type" value="Genomic_DNA"/>
</dbReference>
<dbReference type="CDD" id="cd05233">
    <property type="entry name" value="SDR_c"/>
    <property type="match status" value="1"/>
</dbReference>
<gene>
    <name evidence="4" type="ORF">SAMN05444505_10193</name>
</gene>
<dbReference type="RefSeq" id="WP_074804738.1">
    <property type="nucleotide sequence ID" value="NZ_FNHM01000001.1"/>
</dbReference>
<dbReference type="Pfam" id="PF13561">
    <property type="entry name" value="adh_short_C2"/>
    <property type="match status" value="1"/>
</dbReference>
<accession>A0AB37ZE08</accession>
<dbReference type="InterPro" id="IPR002347">
    <property type="entry name" value="SDR_fam"/>
</dbReference>
<feature type="domain" description="Ketoreductase" evidence="3">
    <location>
        <begin position="15"/>
        <end position="188"/>
    </location>
</feature>
<dbReference type="InterPro" id="IPR020904">
    <property type="entry name" value="Sc_DH/Rdtase_CS"/>
</dbReference>
<reference evidence="4 5" key="1">
    <citation type="submission" date="2016-10" db="EMBL/GenBank/DDBJ databases">
        <authorList>
            <person name="Varghese N."/>
            <person name="Submissions S."/>
        </authorList>
    </citation>
    <scope>NUCLEOTIDE SEQUENCE [LARGE SCALE GENOMIC DNA]</scope>
    <source>
        <strain evidence="4 5">BS2122</strain>
    </source>
</reference>
<evidence type="ECO:0000259" key="3">
    <source>
        <dbReference type="SMART" id="SM00822"/>
    </source>
</evidence>
<dbReference type="SMART" id="SM00822">
    <property type="entry name" value="PKS_KR"/>
    <property type="match status" value="1"/>
</dbReference>
<keyword evidence="2" id="KW-0560">Oxidoreductase</keyword>
<protein>
    <submittedName>
        <fullName evidence="4">3-oxoacyl-[acyl-carrier protein] reductase/2-deoxy-D-gluconate 3-dehydrogenase</fullName>
    </submittedName>
</protein>
<dbReference type="SUPFAM" id="SSF51735">
    <property type="entry name" value="NAD(P)-binding Rossmann-fold domains"/>
    <property type="match status" value="1"/>
</dbReference>
<evidence type="ECO:0000313" key="4">
    <source>
        <dbReference type="EMBL" id="SDL92770.1"/>
    </source>
</evidence>
<dbReference type="InterPro" id="IPR036291">
    <property type="entry name" value="NAD(P)-bd_dom_sf"/>
</dbReference>
<dbReference type="PRINTS" id="PR00080">
    <property type="entry name" value="SDRFAMILY"/>
</dbReference>
<name>A0AB37ZE08_PSESX</name>
<evidence type="ECO:0000313" key="5">
    <source>
        <dbReference type="Proteomes" id="UP000183853"/>
    </source>
</evidence>
<proteinExistence type="inferred from homology"/>
<dbReference type="PANTHER" id="PTHR42760:SF115">
    <property type="entry name" value="3-OXOACYL-[ACYL-CARRIER-PROTEIN] REDUCTASE FABG"/>
    <property type="match status" value="1"/>
</dbReference>
<dbReference type="NCBIfam" id="NF005309">
    <property type="entry name" value="PRK06841.1"/>
    <property type="match status" value="1"/>
</dbReference>
<comment type="caution">
    <text evidence="4">The sequence shown here is derived from an EMBL/GenBank/DDBJ whole genome shotgun (WGS) entry which is preliminary data.</text>
</comment>
<dbReference type="PROSITE" id="PS00061">
    <property type="entry name" value="ADH_SHORT"/>
    <property type="match status" value="1"/>
</dbReference>
<comment type="similarity">
    <text evidence="1">Belongs to the short-chain dehydrogenases/reductases (SDR) family.</text>
</comment>
<dbReference type="Proteomes" id="UP000183853">
    <property type="component" value="Unassembled WGS sequence"/>
</dbReference>
<dbReference type="GO" id="GO:0016616">
    <property type="term" value="F:oxidoreductase activity, acting on the CH-OH group of donors, NAD or NADP as acceptor"/>
    <property type="evidence" value="ECO:0007669"/>
    <property type="project" value="TreeGrafter"/>
</dbReference>
<dbReference type="Gene3D" id="3.40.50.720">
    <property type="entry name" value="NAD(P)-binding Rossmann-like Domain"/>
    <property type="match status" value="1"/>
</dbReference>
<evidence type="ECO:0000256" key="1">
    <source>
        <dbReference type="ARBA" id="ARBA00006484"/>
    </source>
</evidence>
<dbReference type="AlphaFoldDB" id="A0AB37ZE08"/>
<organism evidence="4 5">
    <name type="scientific">Pseudomonas syringae</name>
    <dbReference type="NCBI Taxonomy" id="317"/>
    <lineage>
        <taxon>Bacteria</taxon>
        <taxon>Pseudomonadati</taxon>
        <taxon>Pseudomonadota</taxon>
        <taxon>Gammaproteobacteria</taxon>
        <taxon>Pseudomonadales</taxon>
        <taxon>Pseudomonadaceae</taxon>
        <taxon>Pseudomonas</taxon>
    </lineage>
</organism>
<dbReference type="PRINTS" id="PR00081">
    <property type="entry name" value="GDHRDH"/>
</dbReference>
<sequence>MSKLTFAQAFDFTGKVVVITGAATGIGRATAELFAEKGAKLALLDRDPQVESVAQELVGQGWVVDIREPSQITDVISAVANHFGQIDVLINNAGIAITAPAEELTTDAWNATMEINLRGQFLMAQAVAPYMFEQGKGRIVTLASQAALIGIPGHTAYSASKAAVIGMNQCLAVEWGPRGVTSNTISPTVVETEMGNKGWSGEIGVRARAQIPTQRFAQPEEIGLAALFLASDAASMINGANLVVDGGYTIQ</sequence>